<dbReference type="VEuPathDB" id="FungiDB:CHGG_05118"/>
<organism evidence="1 2">
    <name type="scientific">Chaetomium globosum (strain ATCC 6205 / CBS 148.51 / DSM 1962 / NBRC 6347 / NRRL 1970)</name>
    <name type="common">Soil fungus</name>
    <dbReference type="NCBI Taxonomy" id="306901"/>
    <lineage>
        <taxon>Eukaryota</taxon>
        <taxon>Fungi</taxon>
        <taxon>Dikarya</taxon>
        <taxon>Ascomycota</taxon>
        <taxon>Pezizomycotina</taxon>
        <taxon>Sordariomycetes</taxon>
        <taxon>Sordariomycetidae</taxon>
        <taxon>Sordariales</taxon>
        <taxon>Chaetomiaceae</taxon>
        <taxon>Chaetomium</taxon>
    </lineage>
</organism>
<protein>
    <submittedName>
        <fullName evidence="1">Uncharacterized protein</fullName>
    </submittedName>
</protein>
<dbReference type="RefSeq" id="XP_001224332.1">
    <property type="nucleotide sequence ID" value="XM_001224331.1"/>
</dbReference>
<gene>
    <name evidence="1" type="ORF">CHGG_05118</name>
</gene>
<dbReference type="InParanoid" id="Q2GZC8"/>
<dbReference type="AlphaFoldDB" id="Q2GZC8"/>
<dbReference type="EMBL" id="CH408032">
    <property type="protein sequence ID" value="EAQ88499.1"/>
    <property type="molecule type" value="Genomic_DNA"/>
</dbReference>
<keyword evidence="2" id="KW-1185">Reference proteome</keyword>
<sequence>MARLLRVLCGLRQAATQHQRPCHFDSRCAGYFFLALRPPGCQTQPGCSSLTGHLAVASSIDEGALEVKAPQPGVVGSSAFHRDNGPVWGPRFDARIDKHFFGDWPKKYGMDKGLHTWIDFCQSGWRRTSVGLSTRPCPTHLLSMAKIETCRCSRKHSPQCRGPTPEPSRKTLCHGYGRMQPAGGVRWQYSEPIIKSKHVANGWASTEVLRVLRAKTHEQPEQRKLVSI</sequence>
<name>Q2GZC8_CHAGB</name>
<dbReference type="GeneID" id="4392169"/>
<reference evidence="2" key="1">
    <citation type="journal article" date="2015" name="Genome Announc.">
        <title>Draft genome sequence of the cellulolytic fungus Chaetomium globosum.</title>
        <authorList>
            <person name="Cuomo C.A."/>
            <person name="Untereiner W.A."/>
            <person name="Ma L.-J."/>
            <person name="Grabherr M."/>
            <person name="Birren B.W."/>
        </authorList>
    </citation>
    <scope>NUCLEOTIDE SEQUENCE [LARGE SCALE GENOMIC DNA]</scope>
    <source>
        <strain evidence="2">ATCC 6205 / CBS 148.51 / DSM 1962 / NBRC 6347 / NRRL 1970</strain>
    </source>
</reference>
<evidence type="ECO:0000313" key="1">
    <source>
        <dbReference type="EMBL" id="EAQ88499.1"/>
    </source>
</evidence>
<evidence type="ECO:0000313" key="2">
    <source>
        <dbReference type="Proteomes" id="UP000001056"/>
    </source>
</evidence>
<dbReference type="Proteomes" id="UP000001056">
    <property type="component" value="Unassembled WGS sequence"/>
</dbReference>
<dbReference type="OrthoDB" id="4595615at2759"/>
<accession>Q2GZC8</accession>
<dbReference type="HOGENOM" id="CLU_1214615_0_0_1"/>
<proteinExistence type="predicted"/>